<dbReference type="InterPro" id="IPR011067">
    <property type="entry name" value="Plasmid_toxin/cell-grow_inhib"/>
</dbReference>
<dbReference type="SUPFAM" id="SSF50118">
    <property type="entry name" value="Cell growth inhibitor/plasmid maintenance toxic component"/>
    <property type="match status" value="1"/>
</dbReference>
<name>A0A0A0JF54_9MICO</name>
<dbReference type="AlphaFoldDB" id="A0A0A0JF54"/>
<dbReference type="PANTHER" id="PTHR33988">
    <property type="entry name" value="ENDORIBONUCLEASE MAZF-RELATED"/>
    <property type="match status" value="1"/>
</dbReference>
<dbReference type="STRING" id="1385520.N802_12845"/>
<dbReference type="eggNOG" id="COG2337">
    <property type="taxonomic scope" value="Bacteria"/>
</dbReference>
<dbReference type="Pfam" id="PF02452">
    <property type="entry name" value="PemK_toxin"/>
    <property type="match status" value="1"/>
</dbReference>
<comment type="caution">
    <text evidence="3">The sequence shown here is derived from an EMBL/GenBank/DDBJ whole genome shotgun (WGS) entry which is preliminary data.</text>
</comment>
<keyword evidence="2" id="KW-1277">Toxin-antitoxin system</keyword>
<dbReference type="EMBL" id="AVPJ01000002">
    <property type="protein sequence ID" value="KGN34246.1"/>
    <property type="molecule type" value="Genomic_DNA"/>
</dbReference>
<proteinExistence type="inferred from homology"/>
<dbReference type="GO" id="GO:0003677">
    <property type="term" value="F:DNA binding"/>
    <property type="evidence" value="ECO:0007669"/>
    <property type="project" value="InterPro"/>
</dbReference>
<accession>A0A0A0JF54</accession>
<dbReference type="GO" id="GO:0016075">
    <property type="term" value="P:rRNA catabolic process"/>
    <property type="evidence" value="ECO:0007669"/>
    <property type="project" value="TreeGrafter"/>
</dbReference>
<organism evidence="3 4">
    <name type="scientific">Knoellia sinensis KCTC 19936</name>
    <dbReference type="NCBI Taxonomy" id="1385520"/>
    <lineage>
        <taxon>Bacteria</taxon>
        <taxon>Bacillati</taxon>
        <taxon>Actinomycetota</taxon>
        <taxon>Actinomycetes</taxon>
        <taxon>Micrococcales</taxon>
        <taxon>Intrasporangiaceae</taxon>
        <taxon>Knoellia</taxon>
    </lineage>
</organism>
<gene>
    <name evidence="3" type="ORF">N802_12845</name>
</gene>
<dbReference type="Gene3D" id="2.30.30.110">
    <property type="match status" value="1"/>
</dbReference>
<evidence type="ECO:0000313" key="4">
    <source>
        <dbReference type="Proteomes" id="UP000030002"/>
    </source>
</evidence>
<dbReference type="GO" id="GO:0006402">
    <property type="term" value="P:mRNA catabolic process"/>
    <property type="evidence" value="ECO:0007669"/>
    <property type="project" value="TreeGrafter"/>
</dbReference>
<dbReference type="PANTHER" id="PTHR33988:SF2">
    <property type="entry name" value="ENDORIBONUCLEASE MAZF"/>
    <property type="match status" value="1"/>
</dbReference>
<dbReference type="RefSeq" id="WP_035912438.1">
    <property type="nucleotide sequence ID" value="NZ_AVPJ01000002.1"/>
</dbReference>
<dbReference type="InterPro" id="IPR003477">
    <property type="entry name" value="PemK-like"/>
</dbReference>
<dbReference type="GO" id="GO:0004521">
    <property type="term" value="F:RNA endonuclease activity"/>
    <property type="evidence" value="ECO:0007669"/>
    <property type="project" value="TreeGrafter"/>
</dbReference>
<dbReference type="OrthoDB" id="5419693at2"/>
<keyword evidence="4" id="KW-1185">Reference proteome</keyword>
<protein>
    <submittedName>
        <fullName evidence="3">mRNA interferase MazF3</fullName>
    </submittedName>
</protein>
<evidence type="ECO:0000313" key="3">
    <source>
        <dbReference type="EMBL" id="KGN34246.1"/>
    </source>
</evidence>
<dbReference type="Proteomes" id="UP000030002">
    <property type="component" value="Unassembled WGS sequence"/>
</dbReference>
<comment type="similarity">
    <text evidence="1">Belongs to the PemK/MazF family.</text>
</comment>
<sequence>MRPIHVVQLDKARLALILTRELVRPHLRMITIAPITSTIRGGFTELAVGKSNGLDHSCVVRLDNIQAVDASQVGRLVGFLLPDQERELATAISRAFDLADPGF</sequence>
<evidence type="ECO:0000256" key="1">
    <source>
        <dbReference type="ARBA" id="ARBA00007521"/>
    </source>
</evidence>
<reference evidence="3 4" key="1">
    <citation type="submission" date="2013-08" db="EMBL/GenBank/DDBJ databases">
        <title>The genome sequence of Knoellia sinensis.</title>
        <authorList>
            <person name="Zhu W."/>
            <person name="Wang G."/>
        </authorList>
    </citation>
    <scope>NUCLEOTIDE SEQUENCE [LARGE SCALE GENOMIC DNA]</scope>
    <source>
        <strain evidence="3 4">KCTC 19936</strain>
    </source>
</reference>
<evidence type="ECO:0000256" key="2">
    <source>
        <dbReference type="ARBA" id="ARBA00022649"/>
    </source>
</evidence>